<evidence type="ECO:0000313" key="2">
    <source>
        <dbReference type="EMBL" id="QAY65407.1"/>
    </source>
</evidence>
<feature type="coiled-coil region" evidence="1">
    <location>
        <begin position="103"/>
        <end position="130"/>
    </location>
</feature>
<dbReference type="Gene3D" id="6.10.250.3150">
    <property type="match status" value="1"/>
</dbReference>
<keyword evidence="1" id="KW-0175">Coiled coil</keyword>
<evidence type="ECO:0000256" key="1">
    <source>
        <dbReference type="SAM" id="Coils"/>
    </source>
</evidence>
<feature type="coiled-coil region" evidence="1">
    <location>
        <begin position="170"/>
        <end position="214"/>
    </location>
</feature>
<reference evidence="2 3" key="1">
    <citation type="submission" date="2019-01" db="EMBL/GenBank/DDBJ databases">
        <title>Genome sequencing of strain FW100M-2.</title>
        <authorList>
            <person name="Heo J."/>
            <person name="Kim S.-J."/>
            <person name="Kim J.-S."/>
            <person name="Hong S.-B."/>
            <person name="Kwon S.-W."/>
        </authorList>
    </citation>
    <scope>NUCLEOTIDE SEQUENCE [LARGE SCALE GENOMIC DNA]</scope>
    <source>
        <strain evidence="2 3">FW100M-2</strain>
    </source>
</reference>
<keyword evidence="3" id="KW-1185">Reference proteome</keyword>
<dbReference type="OrthoDB" id="2657928at2"/>
<accession>A0A4P6EXR3</accession>
<gene>
    <name evidence="2" type="ORF">ET464_02430</name>
</gene>
<name>A0A4P6EXR3_9BACL</name>
<dbReference type="EMBL" id="CP035492">
    <property type="protein sequence ID" value="QAY65407.1"/>
    <property type="molecule type" value="Genomic_DNA"/>
</dbReference>
<sequence length="397" mass="45550">MNAVTVIGLIPFNGKEARERRQEVAIHRFIQKTLPLFMFMLLISYQPAALAAAPGADSPGTAQQPDSSGDDVHQLLEQSLSITEIDKEIDRIRQQQQTLAADMETTSAELKKQEQLMKQKQEQASKVIRAYYMGERDILYTALLRAGSLQKLLNIWDYVQMIFTSDKHALNAYKEQYAKLQEGYLKQEEKQTELDRIQSNLSKQRERVLALQSQVDEQLSSRPDAEQLKMMIEQLNSFWETAGLHEVEQYFDALDKAMRKLPDFIEGNKKYLEMNGFNYTLRLPDTDLNAFLRQQDDRFQHFQFQFKDGKIIASGEKDDISVSITGHYSIINDPDNELLFHVDELLFNGFALPDTTRAELENKFDLGFYPGSIASFIKATDVETANGELIVKLSLRL</sequence>
<evidence type="ECO:0000313" key="3">
    <source>
        <dbReference type="Proteomes" id="UP000293568"/>
    </source>
</evidence>
<dbReference type="KEGG" id="pprt:ET464_02430"/>
<organism evidence="2 3">
    <name type="scientific">Paenibacillus protaetiae</name>
    <dbReference type="NCBI Taxonomy" id="2509456"/>
    <lineage>
        <taxon>Bacteria</taxon>
        <taxon>Bacillati</taxon>
        <taxon>Bacillota</taxon>
        <taxon>Bacilli</taxon>
        <taxon>Bacillales</taxon>
        <taxon>Paenibacillaceae</taxon>
        <taxon>Paenibacillus</taxon>
    </lineage>
</organism>
<dbReference type="AlphaFoldDB" id="A0A4P6EXR3"/>
<proteinExistence type="predicted"/>
<dbReference type="Proteomes" id="UP000293568">
    <property type="component" value="Chromosome"/>
</dbReference>
<protein>
    <submittedName>
        <fullName evidence="2">Uncharacterized protein</fullName>
    </submittedName>
</protein>